<evidence type="ECO:0000256" key="6">
    <source>
        <dbReference type="ARBA" id="ARBA00022967"/>
    </source>
</evidence>
<dbReference type="GO" id="GO:0005524">
    <property type="term" value="F:ATP binding"/>
    <property type="evidence" value="ECO:0007669"/>
    <property type="project" value="UniProtKB-KW"/>
</dbReference>
<evidence type="ECO:0000256" key="1">
    <source>
        <dbReference type="ARBA" id="ARBA00022448"/>
    </source>
</evidence>
<evidence type="ECO:0000256" key="8">
    <source>
        <dbReference type="HAMAP-Rule" id="MF_01005"/>
    </source>
</evidence>
<dbReference type="GO" id="GO:0005886">
    <property type="term" value="C:plasma membrane"/>
    <property type="evidence" value="ECO:0007669"/>
    <property type="project" value="UniProtKB-SubCell"/>
</dbReference>
<evidence type="ECO:0000256" key="5">
    <source>
        <dbReference type="ARBA" id="ARBA00022840"/>
    </source>
</evidence>
<proteinExistence type="inferred from homology"/>
<comment type="similarity">
    <text evidence="8">Belongs to the ABC transporter superfamily. Vitamin B12 importer (TC 3.A.1.13.1) family.</text>
</comment>
<dbReference type="AlphaFoldDB" id="A0A2T5ETQ3"/>
<comment type="catalytic activity">
    <reaction evidence="8">
        <text>an R-cob(III)alamin(out) + ATP + H2O = an R-cob(III)alamin(in) + ADP + phosphate + H(+)</text>
        <dbReference type="Rhea" id="RHEA:17873"/>
        <dbReference type="ChEBI" id="CHEBI:15377"/>
        <dbReference type="ChEBI" id="CHEBI:15378"/>
        <dbReference type="ChEBI" id="CHEBI:30616"/>
        <dbReference type="ChEBI" id="CHEBI:43474"/>
        <dbReference type="ChEBI" id="CHEBI:140785"/>
        <dbReference type="ChEBI" id="CHEBI:456216"/>
        <dbReference type="EC" id="7.6.2.8"/>
    </reaction>
</comment>
<dbReference type="InterPro" id="IPR023693">
    <property type="entry name" value="ABC_transptr_BtuD"/>
</dbReference>
<comment type="subunit">
    <text evidence="8">The complex is composed of two ATP-binding proteins (BtuD), two transmembrane proteins (BtuC) and a solute-binding protein (BtuF).</text>
</comment>
<sequence>MIQIKSLSVGARLLPLSFELKQGQVTHVIGPNGSGKSTLLEAISGVGDGYKGDGYKGDIKLDGQDLSVLSLQDLSLHRAYLCQSARPAFNLEVFQYLALSLPSSSHGLDIEINAALEEISQMLDITDKLHRSIQTLSGGEWQRVRLAGMCLQIWPTLNPYAKLLILDEPAAPLDIAQEALLYKLIERVAEKGIAVIMANHDLNRTLRHADQVLLLDKGVLQASGSAEQVLTPEQLESVFNTEVKSISVDNQTYLLFG</sequence>
<gene>
    <name evidence="8" type="primary">btuD</name>
    <name evidence="10" type="ORF">CWO07_15355</name>
</gene>
<dbReference type="InterPro" id="IPR027417">
    <property type="entry name" value="P-loop_NTPase"/>
</dbReference>
<dbReference type="SUPFAM" id="SSF52540">
    <property type="entry name" value="P-loop containing nucleoside triphosphate hydrolases"/>
    <property type="match status" value="1"/>
</dbReference>
<dbReference type="HAMAP" id="MF_01005">
    <property type="entry name" value="BtuD"/>
    <property type="match status" value="1"/>
</dbReference>
<name>A0A2T5ETQ3_VIBSP</name>
<reference evidence="10 11" key="1">
    <citation type="submission" date="2017-11" db="EMBL/GenBank/DDBJ databases">
        <title>Population delineation of vibrios coincides with oyster pathogenicity.</title>
        <authorList>
            <person name="Bruto M."/>
            <person name="Labreuche Y."/>
            <person name="James A."/>
            <person name="Piel D."/>
            <person name="Chenivesse S."/>
            <person name="Petton B."/>
            <person name="Polz M.F."/>
            <person name="Le Roux F."/>
        </authorList>
    </citation>
    <scope>NUCLEOTIDE SEQUENCE [LARGE SCALE GENOMIC DNA]</scope>
    <source>
        <strain evidence="10 11">FF_144</strain>
    </source>
</reference>
<keyword evidence="2 8" id="KW-1003">Cell membrane</keyword>
<feature type="binding site" evidence="8">
    <location>
        <begin position="30"/>
        <end position="37"/>
    </location>
    <ligand>
        <name>ATP</name>
        <dbReference type="ChEBI" id="CHEBI:30616"/>
    </ligand>
</feature>
<dbReference type="FunFam" id="3.40.50.300:FF:000462">
    <property type="entry name" value="Vitamin B12 import ATP-binding protein BtuD"/>
    <property type="match status" value="1"/>
</dbReference>
<evidence type="ECO:0000313" key="10">
    <source>
        <dbReference type="EMBL" id="PTP32108.1"/>
    </source>
</evidence>
<accession>A0A2T5ETQ3</accession>
<dbReference type="EMBL" id="PIFK01000029">
    <property type="protein sequence ID" value="PTP32108.1"/>
    <property type="molecule type" value="Genomic_DNA"/>
</dbReference>
<dbReference type="Gene3D" id="3.40.50.300">
    <property type="entry name" value="P-loop containing nucleotide triphosphate hydrolases"/>
    <property type="match status" value="1"/>
</dbReference>
<dbReference type="Pfam" id="PF00005">
    <property type="entry name" value="ABC_tran"/>
    <property type="match status" value="1"/>
</dbReference>
<keyword evidence="3" id="KW-0997">Cell inner membrane</keyword>
<keyword evidence="5 8" id="KW-0067">ATP-binding</keyword>
<evidence type="ECO:0000259" key="9">
    <source>
        <dbReference type="PROSITE" id="PS50893"/>
    </source>
</evidence>
<dbReference type="InterPro" id="IPR003439">
    <property type="entry name" value="ABC_transporter-like_ATP-bd"/>
</dbReference>
<evidence type="ECO:0000256" key="4">
    <source>
        <dbReference type="ARBA" id="ARBA00022741"/>
    </source>
</evidence>
<evidence type="ECO:0000313" key="11">
    <source>
        <dbReference type="Proteomes" id="UP000244197"/>
    </source>
</evidence>
<protein>
    <recommendedName>
        <fullName evidence="8">Vitamin B12 import ATP-binding protein BtuD</fullName>
        <ecNumber evidence="8">7.6.2.8</ecNumber>
    </recommendedName>
    <alternativeName>
        <fullName evidence="8">Vitamin B12-transporting ATPase</fullName>
    </alternativeName>
</protein>
<organism evidence="10 11">
    <name type="scientific">Vibrio splendidus</name>
    <dbReference type="NCBI Taxonomy" id="29497"/>
    <lineage>
        <taxon>Bacteria</taxon>
        <taxon>Pseudomonadati</taxon>
        <taxon>Pseudomonadota</taxon>
        <taxon>Gammaproteobacteria</taxon>
        <taxon>Vibrionales</taxon>
        <taxon>Vibrionaceae</taxon>
        <taxon>Vibrio</taxon>
    </lineage>
</organism>
<dbReference type="EC" id="7.6.2.8" evidence="8"/>
<dbReference type="RefSeq" id="WP_108187902.1">
    <property type="nucleotide sequence ID" value="NZ_PIFK01000029.1"/>
</dbReference>
<keyword evidence="1 8" id="KW-0813">Transport</keyword>
<dbReference type="PANTHER" id="PTHR42734">
    <property type="entry name" value="METAL TRANSPORT SYSTEM ATP-BINDING PROTEIN TM_0124-RELATED"/>
    <property type="match status" value="1"/>
</dbReference>
<dbReference type="GO" id="GO:0015420">
    <property type="term" value="F:ABC-type vitamin B12 transporter activity"/>
    <property type="evidence" value="ECO:0007669"/>
    <property type="project" value="UniProtKB-UniRule"/>
</dbReference>
<feature type="domain" description="ABC transporter" evidence="9">
    <location>
        <begin position="2"/>
        <end position="242"/>
    </location>
</feature>
<keyword evidence="6 8" id="KW-1278">Translocase</keyword>
<keyword evidence="7 8" id="KW-0472">Membrane</keyword>
<dbReference type="PANTHER" id="PTHR42734:SF18">
    <property type="entry name" value="VITAMIN B12 IMPORT ATP-BINDING PROTEIN BTUD"/>
    <property type="match status" value="1"/>
</dbReference>
<dbReference type="InterPro" id="IPR050153">
    <property type="entry name" value="Metal_Ion_Import_ABC"/>
</dbReference>
<evidence type="ECO:0000256" key="3">
    <source>
        <dbReference type="ARBA" id="ARBA00022519"/>
    </source>
</evidence>
<dbReference type="CDD" id="cd03214">
    <property type="entry name" value="ABC_Iron-Siderophores_B12_Hemin"/>
    <property type="match status" value="1"/>
</dbReference>
<dbReference type="Proteomes" id="UP000244197">
    <property type="component" value="Unassembled WGS sequence"/>
</dbReference>
<comment type="subcellular location">
    <subcellularLocation>
        <location evidence="8">Cell membrane</location>
        <topology evidence="8">Peripheral membrane protein</topology>
    </subcellularLocation>
</comment>
<evidence type="ECO:0000256" key="7">
    <source>
        <dbReference type="ARBA" id="ARBA00023136"/>
    </source>
</evidence>
<dbReference type="InterPro" id="IPR003593">
    <property type="entry name" value="AAA+_ATPase"/>
</dbReference>
<comment type="function">
    <text evidence="8">Part of the ABC transporter complex BtuCDF involved in vitamin B12 import. Responsible for energy coupling to the transport system.</text>
</comment>
<dbReference type="NCBIfam" id="NF002981">
    <property type="entry name" value="PRK03695.1"/>
    <property type="match status" value="1"/>
</dbReference>
<dbReference type="GO" id="GO:0016887">
    <property type="term" value="F:ATP hydrolysis activity"/>
    <property type="evidence" value="ECO:0007669"/>
    <property type="project" value="InterPro"/>
</dbReference>
<comment type="caution">
    <text evidence="10">The sequence shown here is derived from an EMBL/GenBank/DDBJ whole genome shotgun (WGS) entry which is preliminary data.</text>
</comment>
<dbReference type="SMART" id="SM00382">
    <property type="entry name" value="AAA"/>
    <property type="match status" value="1"/>
</dbReference>
<keyword evidence="4 8" id="KW-0547">Nucleotide-binding</keyword>
<evidence type="ECO:0000256" key="2">
    <source>
        <dbReference type="ARBA" id="ARBA00022475"/>
    </source>
</evidence>
<dbReference type="PROSITE" id="PS50893">
    <property type="entry name" value="ABC_TRANSPORTER_2"/>
    <property type="match status" value="1"/>
</dbReference>